<protein>
    <submittedName>
        <fullName evidence="1">Uncharacterized protein</fullName>
    </submittedName>
</protein>
<accession>A0A4C1TK90</accession>
<keyword evidence="2" id="KW-1185">Reference proteome</keyword>
<evidence type="ECO:0000313" key="2">
    <source>
        <dbReference type="Proteomes" id="UP000299102"/>
    </source>
</evidence>
<reference evidence="1 2" key="1">
    <citation type="journal article" date="2019" name="Commun. Biol.">
        <title>The bagworm genome reveals a unique fibroin gene that provides high tensile strength.</title>
        <authorList>
            <person name="Kono N."/>
            <person name="Nakamura H."/>
            <person name="Ohtoshi R."/>
            <person name="Tomita M."/>
            <person name="Numata K."/>
            <person name="Arakawa K."/>
        </authorList>
    </citation>
    <scope>NUCLEOTIDE SEQUENCE [LARGE SCALE GENOMIC DNA]</scope>
</reference>
<dbReference type="EMBL" id="BGZK01000064">
    <property type="protein sequence ID" value="GBP14474.1"/>
    <property type="molecule type" value="Genomic_DNA"/>
</dbReference>
<dbReference type="AlphaFoldDB" id="A0A4C1TK90"/>
<name>A0A4C1TK90_EUMVA</name>
<organism evidence="1 2">
    <name type="scientific">Eumeta variegata</name>
    <name type="common">Bagworm moth</name>
    <name type="synonym">Eumeta japonica</name>
    <dbReference type="NCBI Taxonomy" id="151549"/>
    <lineage>
        <taxon>Eukaryota</taxon>
        <taxon>Metazoa</taxon>
        <taxon>Ecdysozoa</taxon>
        <taxon>Arthropoda</taxon>
        <taxon>Hexapoda</taxon>
        <taxon>Insecta</taxon>
        <taxon>Pterygota</taxon>
        <taxon>Neoptera</taxon>
        <taxon>Endopterygota</taxon>
        <taxon>Lepidoptera</taxon>
        <taxon>Glossata</taxon>
        <taxon>Ditrysia</taxon>
        <taxon>Tineoidea</taxon>
        <taxon>Psychidae</taxon>
        <taxon>Oiketicinae</taxon>
        <taxon>Eumeta</taxon>
    </lineage>
</organism>
<proteinExistence type="predicted"/>
<dbReference type="Proteomes" id="UP000299102">
    <property type="component" value="Unassembled WGS sequence"/>
</dbReference>
<sequence>MHCRKSTAFGSKLIGGAHTHSSCYVGCGLLVESHLRALVLTFPSVMSFSLKIDVNFNPCIIFDSDPSHTFNPTLEFDSSPVLNFSSGVAFDSDPGPVFDSALNAAFNSNSVHNSVAVAHP</sequence>
<comment type="caution">
    <text evidence="1">The sequence shown here is derived from an EMBL/GenBank/DDBJ whole genome shotgun (WGS) entry which is preliminary data.</text>
</comment>
<gene>
    <name evidence="1" type="ORF">EVAR_7757_1</name>
</gene>
<evidence type="ECO:0000313" key="1">
    <source>
        <dbReference type="EMBL" id="GBP14474.1"/>
    </source>
</evidence>